<dbReference type="EMBL" id="RWGY01000005">
    <property type="protein sequence ID" value="TVU43716.1"/>
    <property type="molecule type" value="Genomic_DNA"/>
</dbReference>
<evidence type="ECO:0000256" key="1">
    <source>
        <dbReference type="SAM" id="Phobius"/>
    </source>
</evidence>
<name>A0A5J9W6X2_9POAL</name>
<reference evidence="2 3" key="1">
    <citation type="journal article" date="2019" name="Sci. Rep.">
        <title>A high-quality genome of Eragrostis curvula grass provides insights into Poaceae evolution and supports new strategies to enhance forage quality.</title>
        <authorList>
            <person name="Carballo J."/>
            <person name="Santos B.A.C.M."/>
            <person name="Zappacosta D."/>
            <person name="Garbus I."/>
            <person name="Selva J.P."/>
            <person name="Gallo C.A."/>
            <person name="Diaz A."/>
            <person name="Albertini E."/>
            <person name="Caccamo M."/>
            <person name="Echenique V."/>
        </authorList>
    </citation>
    <scope>NUCLEOTIDE SEQUENCE [LARGE SCALE GENOMIC DNA]</scope>
    <source>
        <strain evidence="3">cv. Victoria</strain>
        <tissue evidence="2">Leaf</tissue>
    </source>
</reference>
<evidence type="ECO:0000313" key="2">
    <source>
        <dbReference type="EMBL" id="TVU43716.1"/>
    </source>
</evidence>
<dbReference type="Gramene" id="TVU43716">
    <property type="protein sequence ID" value="TVU43716"/>
    <property type="gene ID" value="EJB05_10204"/>
</dbReference>
<protein>
    <submittedName>
        <fullName evidence="2">Uncharacterized protein</fullName>
    </submittedName>
</protein>
<accession>A0A5J9W6X2</accession>
<sequence>MAWLVPHKPATFLRYYWWHSGSVQDSLCQATCKLKCDTKGSYYPVGPEEQPDLWRDEAIDFNAVLLYIILLIQIFCMYVRGALFAYSCGEVCDDMMKESGLFQLFENLPISFFHADYLPSAQENASMQGLKPSSPRSLGAKLLLTLGFSKRRSEEKNRSIKEAEFRFSGFETPWMWEISSSNTWTGGYLPLRRGTIAVL</sequence>
<dbReference type="Proteomes" id="UP000324897">
    <property type="component" value="Unassembled WGS sequence"/>
</dbReference>
<feature type="transmembrane region" description="Helical" evidence="1">
    <location>
        <begin position="64"/>
        <end position="86"/>
    </location>
</feature>
<keyword evidence="1" id="KW-0472">Membrane</keyword>
<evidence type="ECO:0000313" key="3">
    <source>
        <dbReference type="Proteomes" id="UP000324897"/>
    </source>
</evidence>
<keyword evidence="1" id="KW-0812">Transmembrane</keyword>
<keyword evidence="3" id="KW-1185">Reference proteome</keyword>
<proteinExistence type="predicted"/>
<gene>
    <name evidence="2" type="ORF">EJB05_10204</name>
</gene>
<keyword evidence="1" id="KW-1133">Transmembrane helix</keyword>
<dbReference type="AlphaFoldDB" id="A0A5J9W6X2"/>
<organism evidence="2 3">
    <name type="scientific">Eragrostis curvula</name>
    <name type="common">weeping love grass</name>
    <dbReference type="NCBI Taxonomy" id="38414"/>
    <lineage>
        <taxon>Eukaryota</taxon>
        <taxon>Viridiplantae</taxon>
        <taxon>Streptophyta</taxon>
        <taxon>Embryophyta</taxon>
        <taxon>Tracheophyta</taxon>
        <taxon>Spermatophyta</taxon>
        <taxon>Magnoliopsida</taxon>
        <taxon>Liliopsida</taxon>
        <taxon>Poales</taxon>
        <taxon>Poaceae</taxon>
        <taxon>PACMAD clade</taxon>
        <taxon>Chloridoideae</taxon>
        <taxon>Eragrostideae</taxon>
        <taxon>Eragrostidinae</taxon>
        <taxon>Eragrostis</taxon>
    </lineage>
</organism>
<comment type="caution">
    <text evidence="2">The sequence shown here is derived from an EMBL/GenBank/DDBJ whole genome shotgun (WGS) entry which is preliminary data.</text>
</comment>